<accession>U3A076</accession>
<organism evidence="2 3">
    <name type="scientific">Caenibius tardaugens NBRC 16725</name>
    <dbReference type="NCBI Taxonomy" id="1219035"/>
    <lineage>
        <taxon>Bacteria</taxon>
        <taxon>Pseudomonadati</taxon>
        <taxon>Pseudomonadota</taxon>
        <taxon>Alphaproteobacteria</taxon>
        <taxon>Sphingomonadales</taxon>
        <taxon>Erythrobacteraceae</taxon>
        <taxon>Caenibius</taxon>
    </lineage>
</organism>
<dbReference type="Proteomes" id="UP000016568">
    <property type="component" value="Unassembled WGS sequence"/>
</dbReference>
<evidence type="ECO:0000313" key="2">
    <source>
        <dbReference type="EMBL" id="GAD48178.1"/>
    </source>
</evidence>
<keyword evidence="3" id="KW-1185">Reference proteome</keyword>
<dbReference type="AlphaFoldDB" id="U3A076"/>
<proteinExistence type="predicted"/>
<protein>
    <submittedName>
        <fullName evidence="2">Uncharacterized protein</fullName>
    </submittedName>
</protein>
<feature type="region of interest" description="Disordered" evidence="1">
    <location>
        <begin position="36"/>
        <end position="91"/>
    </location>
</feature>
<evidence type="ECO:0000256" key="1">
    <source>
        <dbReference type="SAM" id="MobiDB-lite"/>
    </source>
</evidence>
<comment type="caution">
    <text evidence="2">The sequence shown here is derived from an EMBL/GenBank/DDBJ whole genome shotgun (WGS) entry which is preliminary data.</text>
</comment>
<sequence length="91" mass="9828">MLHAPALSVIPHARPVRPVRPACGRRDRARMPLRRGIGAAQMRRPALQAQDSVNLPPAPYTRGAENRPALDCVTPVTPPAHIGCNPMGERA</sequence>
<gene>
    <name evidence="2" type="ORF">NT2_02_02600</name>
</gene>
<evidence type="ECO:0000313" key="3">
    <source>
        <dbReference type="Proteomes" id="UP000016568"/>
    </source>
</evidence>
<name>U3A076_9SPHN</name>
<reference evidence="2 3" key="1">
    <citation type="submission" date="2013-09" db="EMBL/GenBank/DDBJ databases">
        <title>Whole genome shotgun sequence of Novosphingobium tardaugens NBRC 16725.</title>
        <authorList>
            <person name="Isaki S."/>
            <person name="Hosoyama A."/>
            <person name="Tsuchikane K."/>
            <person name="Katsumata H."/>
            <person name="Ando Y."/>
            <person name="Yamazaki S."/>
            <person name="Fujita N."/>
        </authorList>
    </citation>
    <scope>NUCLEOTIDE SEQUENCE [LARGE SCALE GENOMIC DNA]</scope>
    <source>
        <strain evidence="2 3">NBRC 16725</strain>
    </source>
</reference>
<dbReference type="EMBL" id="BASZ01000002">
    <property type="protein sequence ID" value="GAD48178.1"/>
    <property type="molecule type" value="Genomic_DNA"/>
</dbReference>